<accession>A0AAJ2PJV7</accession>
<dbReference type="SUPFAM" id="SSF48179">
    <property type="entry name" value="6-phosphogluconate dehydrogenase C-terminal domain-like"/>
    <property type="match status" value="1"/>
</dbReference>
<dbReference type="PANTHER" id="PTHR43060">
    <property type="entry name" value="3-HYDROXYISOBUTYRATE DEHYDROGENASE-LIKE 1, MITOCHONDRIAL-RELATED"/>
    <property type="match status" value="1"/>
</dbReference>
<evidence type="ECO:0000259" key="5">
    <source>
        <dbReference type="Pfam" id="PF03446"/>
    </source>
</evidence>
<dbReference type="RefSeq" id="WP_319688378.1">
    <property type="nucleotide sequence ID" value="NZ_JARAWN010000003.1"/>
</dbReference>
<dbReference type="Pfam" id="PF14833">
    <property type="entry name" value="NAD_binding_11"/>
    <property type="match status" value="1"/>
</dbReference>
<dbReference type="SUPFAM" id="SSF51735">
    <property type="entry name" value="NAD(P)-binding Rossmann-fold domains"/>
    <property type="match status" value="1"/>
</dbReference>
<dbReference type="InterPro" id="IPR013328">
    <property type="entry name" value="6PGD_dom2"/>
</dbReference>
<keyword evidence="3" id="KW-0520">NAD</keyword>
<dbReference type="Gene3D" id="1.10.1040.10">
    <property type="entry name" value="N-(1-d-carboxylethyl)-l-norvaline Dehydrogenase, domain 2"/>
    <property type="match status" value="1"/>
</dbReference>
<dbReference type="InterPro" id="IPR029154">
    <property type="entry name" value="HIBADH-like_NADP-bd"/>
</dbReference>
<dbReference type="InterPro" id="IPR006115">
    <property type="entry name" value="6PGDH_NADP-bd"/>
</dbReference>
<name>A0AAJ2PJV7_9ACTN</name>
<reference evidence="7" key="1">
    <citation type="journal article" date="2023" name="Microb. Genom.">
        <title>Mesoterricola silvestris gen. nov., sp. nov., Mesoterricola sediminis sp. nov., Geothrix oryzae sp. nov., Geothrix edaphica sp. nov., Geothrix rubra sp. nov., and Geothrix limicola sp. nov., six novel members of Acidobacteriota isolated from soils.</title>
        <authorList>
            <person name="Weisberg A.J."/>
            <person name="Pearce E."/>
            <person name="Kramer C.G."/>
            <person name="Chang J.H."/>
            <person name="Clarke C.R."/>
        </authorList>
    </citation>
    <scope>NUCLEOTIDE SEQUENCE</scope>
    <source>
        <strain evidence="7">ND06-05F</strain>
    </source>
</reference>
<organism evidence="7 8">
    <name type="scientific">Streptomyces europaeiscabiei</name>
    <dbReference type="NCBI Taxonomy" id="146819"/>
    <lineage>
        <taxon>Bacteria</taxon>
        <taxon>Bacillati</taxon>
        <taxon>Actinomycetota</taxon>
        <taxon>Actinomycetes</taxon>
        <taxon>Kitasatosporales</taxon>
        <taxon>Streptomycetaceae</taxon>
        <taxon>Streptomyces</taxon>
    </lineage>
</organism>
<sequence length="310" mass="31754">MSGHPEVGLAGLGVMGSAIARRLLRRERIVRVYDVRQDAMAELARDGAVPADSAAQLASSSVVILSLNTADIVEQVVFGPEGVLTATPEGVLVIDMSSIDPGRTRDFAERAAKLGAGWVDAPLSGGAPGAERGELTLMLGGEDDQVERALPVLGALSSQLTHLGPAGSGQLVKSVNQVLVGCGLAALAEAAALVRAAGLPPRQVQAALTGGRADSALLQEFFVKFAEIDLTPTGRVSNMVKDLEAARDYARSEGVPLPVTTAVSELHRWLAAAGHGDADNAALMHYYGTGTITGMGMGMGTGNGPTGGRS</sequence>
<dbReference type="InterPro" id="IPR008927">
    <property type="entry name" value="6-PGluconate_DH-like_C_sf"/>
</dbReference>
<dbReference type="PANTHER" id="PTHR43060:SF15">
    <property type="entry name" value="3-HYDROXYISOBUTYRATE DEHYDROGENASE-LIKE 1, MITOCHONDRIAL-RELATED"/>
    <property type="match status" value="1"/>
</dbReference>
<dbReference type="PIRSF" id="PIRSF000103">
    <property type="entry name" value="HIBADH"/>
    <property type="match status" value="1"/>
</dbReference>
<comment type="similarity">
    <text evidence="1">Belongs to the HIBADH-related family.</text>
</comment>
<evidence type="ECO:0000259" key="6">
    <source>
        <dbReference type="Pfam" id="PF14833"/>
    </source>
</evidence>
<dbReference type="EMBL" id="JARAWN010000003">
    <property type="protein sequence ID" value="MDX3128361.1"/>
    <property type="molecule type" value="Genomic_DNA"/>
</dbReference>
<feature type="domain" description="6-phosphogluconate dehydrogenase NADP-binding" evidence="5">
    <location>
        <begin position="7"/>
        <end position="164"/>
    </location>
</feature>
<dbReference type="GO" id="GO:0016491">
    <property type="term" value="F:oxidoreductase activity"/>
    <property type="evidence" value="ECO:0007669"/>
    <property type="project" value="UniProtKB-KW"/>
</dbReference>
<gene>
    <name evidence="7" type="ORF">PV367_00720</name>
</gene>
<feature type="domain" description="3-hydroxyisobutyrate dehydrogenase-like NAD-binding" evidence="6">
    <location>
        <begin position="167"/>
        <end position="287"/>
    </location>
</feature>
<dbReference type="InterPro" id="IPR015815">
    <property type="entry name" value="HIBADH-related"/>
</dbReference>
<evidence type="ECO:0000256" key="2">
    <source>
        <dbReference type="ARBA" id="ARBA00023002"/>
    </source>
</evidence>
<dbReference type="Pfam" id="PF03446">
    <property type="entry name" value="NAD_binding_2"/>
    <property type="match status" value="1"/>
</dbReference>
<dbReference type="AlphaFoldDB" id="A0AAJ2PJV7"/>
<keyword evidence="2" id="KW-0560">Oxidoreductase</keyword>
<protein>
    <submittedName>
        <fullName evidence="7">NAD(P)-dependent oxidoreductase</fullName>
    </submittedName>
</protein>
<dbReference type="InterPro" id="IPR036291">
    <property type="entry name" value="NAD(P)-bd_dom_sf"/>
</dbReference>
<dbReference type="GO" id="GO:0050661">
    <property type="term" value="F:NADP binding"/>
    <property type="evidence" value="ECO:0007669"/>
    <property type="project" value="InterPro"/>
</dbReference>
<dbReference type="Proteomes" id="UP001273589">
    <property type="component" value="Unassembled WGS sequence"/>
</dbReference>
<dbReference type="Gene3D" id="3.40.50.720">
    <property type="entry name" value="NAD(P)-binding Rossmann-like Domain"/>
    <property type="match status" value="1"/>
</dbReference>
<evidence type="ECO:0000313" key="7">
    <source>
        <dbReference type="EMBL" id="MDX3128361.1"/>
    </source>
</evidence>
<evidence type="ECO:0000313" key="8">
    <source>
        <dbReference type="Proteomes" id="UP001273589"/>
    </source>
</evidence>
<dbReference type="GO" id="GO:0051287">
    <property type="term" value="F:NAD binding"/>
    <property type="evidence" value="ECO:0007669"/>
    <property type="project" value="InterPro"/>
</dbReference>
<comment type="caution">
    <text evidence="7">The sequence shown here is derived from an EMBL/GenBank/DDBJ whole genome shotgun (WGS) entry which is preliminary data.</text>
</comment>
<evidence type="ECO:0000256" key="1">
    <source>
        <dbReference type="ARBA" id="ARBA00009080"/>
    </source>
</evidence>
<evidence type="ECO:0000256" key="3">
    <source>
        <dbReference type="ARBA" id="ARBA00023027"/>
    </source>
</evidence>
<evidence type="ECO:0000256" key="4">
    <source>
        <dbReference type="PIRSR" id="PIRSR000103-1"/>
    </source>
</evidence>
<feature type="active site" evidence="4">
    <location>
        <position position="173"/>
    </location>
</feature>
<proteinExistence type="inferred from homology"/>